<dbReference type="OrthoDB" id="9770103at2"/>
<reference evidence="14 15" key="1">
    <citation type="submission" date="2018-06" db="EMBL/GenBank/DDBJ databases">
        <authorList>
            <consortium name="Pathogen Informatics"/>
            <person name="Doyle S."/>
        </authorList>
    </citation>
    <scope>NUCLEOTIDE SEQUENCE [LARGE SCALE GENOMIC DNA]</scope>
    <source>
        <strain evidence="15">NCTC 11391</strain>
    </source>
</reference>
<dbReference type="InterPro" id="IPR036138">
    <property type="entry name" value="PBP_dimer_sf"/>
</dbReference>
<evidence type="ECO:0000256" key="11">
    <source>
        <dbReference type="SAM" id="Phobius"/>
    </source>
</evidence>
<dbReference type="GO" id="GO:0005886">
    <property type="term" value="C:plasma membrane"/>
    <property type="evidence" value="ECO:0007669"/>
    <property type="project" value="UniProtKB-SubCell"/>
</dbReference>
<dbReference type="InterPro" id="IPR012338">
    <property type="entry name" value="Beta-lactam/transpept-like"/>
</dbReference>
<evidence type="ECO:0000313" key="15">
    <source>
        <dbReference type="Proteomes" id="UP000254082"/>
    </source>
</evidence>
<keyword evidence="14" id="KW-0808">Transferase</keyword>
<dbReference type="PANTHER" id="PTHR30627">
    <property type="entry name" value="PEPTIDOGLYCAN D,D-TRANSPEPTIDASE"/>
    <property type="match status" value="1"/>
</dbReference>
<dbReference type="PANTHER" id="PTHR30627:SF2">
    <property type="entry name" value="PEPTIDOGLYCAN D,D-TRANSPEPTIDASE MRDA"/>
    <property type="match status" value="1"/>
</dbReference>
<feature type="domain" description="Penicillin-binding protein transpeptidase" evidence="12">
    <location>
        <begin position="381"/>
        <end position="710"/>
    </location>
</feature>
<keyword evidence="14" id="KW-0012">Acyltransferase</keyword>
<dbReference type="Pfam" id="PF00905">
    <property type="entry name" value="Transpeptidase"/>
    <property type="match status" value="1"/>
</dbReference>
<dbReference type="InterPro" id="IPR050515">
    <property type="entry name" value="Beta-lactam/transpept"/>
</dbReference>
<keyword evidence="5" id="KW-0133">Cell shape</keyword>
<feature type="domain" description="Penicillin-binding protein dimerisation" evidence="13">
    <location>
        <begin position="91"/>
        <end position="334"/>
    </location>
</feature>
<evidence type="ECO:0000256" key="10">
    <source>
        <dbReference type="SAM" id="MobiDB-lite"/>
    </source>
</evidence>
<dbReference type="InterPro" id="IPR047982">
    <property type="entry name" value="PBP2B"/>
</dbReference>
<evidence type="ECO:0000256" key="1">
    <source>
        <dbReference type="ARBA" id="ARBA00004162"/>
    </source>
</evidence>
<keyword evidence="4 11" id="KW-0812">Transmembrane</keyword>
<keyword evidence="6" id="KW-0573">Peptidoglycan synthesis</keyword>
<evidence type="ECO:0000256" key="6">
    <source>
        <dbReference type="ARBA" id="ARBA00022984"/>
    </source>
</evidence>
<accession>A0A380JDC4</accession>
<evidence type="ECO:0000259" key="13">
    <source>
        <dbReference type="Pfam" id="PF03717"/>
    </source>
</evidence>
<keyword evidence="7 11" id="KW-1133">Transmembrane helix</keyword>
<dbReference type="GO" id="GO:0071972">
    <property type="term" value="F:peptidoglycan L,D-transpeptidase activity"/>
    <property type="evidence" value="ECO:0007669"/>
    <property type="project" value="InterPro"/>
</dbReference>
<evidence type="ECO:0000256" key="8">
    <source>
        <dbReference type="ARBA" id="ARBA00023136"/>
    </source>
</evidence>
<organism evidence="14 15">
    <name type="scientific">Streptococcus downei MFe28</name>
    <dbReference type="NCBI Taxonomy" id="764290"/>
    <lineage>
        <taxon>Bacteria</taxon>
        <taxon>Bacillati</taxon>
        <taxon>Bacillota</taxon>
        <taxon>Bacilli</taxon>
        <taxon>Lactobacillales</taxon>
        <taxon>Streptococcaceae</taxon>
        <taxon>Streptococcus</taxon>
    </lineage>
</organism>
<dbReference type="SUPFAM" id="SSF56601">
    <property type="entry name" value="beta-lactamase/transpeptidase-like"/>
    <property type="match status" value="1"/>
</dbReference>
<proteinExistence type="inferred from homology"/>
<feature type="region of interest" description="Disordered" evidence="10">
    <location>
        <begin position="1"/>
        <end position="25"/>
    </location>
</feature>
<name>A0A380JDC4_STRDO</name>
<evidence type="ECO:0000259" key="12">
    <source>
        <dbReference type="Pfam" id="PF00905"/>
    </source>
</evidence>
<keyword evidence="3" id="KW-1003">Cell membrane</keyword>
<dbReference type="GO" id="GO:0008658">
    <property type="term" value="F:penicillin binding"/>
    <property type="evidence" value="ECO:0007669"/>
    <property type="project" value="InterPro"/>
</dbReference>
<dbReference type="Gene3D" id="3.40.710.10">
    <property type="entry name" value="DD-peptidase/beta-lactamase superfamily"/>
    <property type="match status" value="1"/>
</dbReference>
<evidence type="ECO:0000313" key="14">
    <source>
        <dbReference type="EMBL" id="SUN35982.1"/>
    </source>
</evidence>
<dbReference type="GO" id="GO:0008360">
    <property type="term" value="P:regulation of cell shape"/>
    <property type="evidence" value="ECO:0007669"/>
    <property type="project" value="UniProtKB-KW"/>
</dbReference>
<dbReference type="GO" id="GO:0016746">
    <property type="term" value="F:acyltransferase activity"/>
    <property type="evidence" value="ECO:0007669"/>
    <property type="project" value="UniProtKB-KW"/>
</dbReference>
<evidence type="ECO:0000256" key="3">
    <source>
        <dbReference type="ARBA" id="ARBA00022475"/>
    </source>
</evidence>
<evidence type="ECO:0000256" key="5">
    <source>
        <dbReference type="ARBA" id="ARBA00022960"/>
    </source>
</evidence>
<keyword evidence="9" id="KW-0961">Cell wall biogenesis/degradation</keyword>
<dbReference type="Gene3D" id="1.10.10.1230">
    <property type="entry name" value="Penicillin-binding protein, N-terminal non-catalytic domain, head sub-domain"/>
    <property type="match status" value="1"/>
</dbReference>
<dbReference type="GO" id="GO:0009252">
    <property type="term" value="P:peptidoglycan biosynthetic process"/>
    <property type="evidence" value="ECO:0007669"/>
    <property type="project" value="UniProtKB-KW"/>
</dbReference>
<dbReference type="GO" id="GO:0071555">
    <property type="term" value="P:cell wall organization"/>
    <property type="evidence" value="ECO:0007669"/>
    <property type="project" value="UniProtKB-KW"/>
</dbReference>
<dbReference type="SUPFAM" id="SSF56519">
    <property type="entry name" value="Penicillin binding protein dimerisation domain"/>
    <property type="match status" value="1"/>
</dbReference>
<dbReference type="EMBL" id="UHFA01000002">
    <property type="protein sequence ID" value="SUN35982.1"/>
    <property type="molecule type" value="Genomic_DNA"/>
</dbReference>
<comment type="similarity">
    <text evidence="2">Belongs to the transpeptidase family.</text>
</comment>
<protein>
    <submittedName>
        <fullName evidence="14">Penicillin-binding protein 2B</fullName>
        <ecNumber evidence="14">2.3.2.-</ecNumber>
    </submittedName>
</protein>
<keyword evidence="8 11" id="KW-0472">Membrane</keyword>
<dbReference type="NCBIfam" id="NF038278">
    <property type="entry name" value="strep_PBP2B"/>
    <property type="match status" value="1"/>
</dbReference>
<gene>
    <name evidence="14" type="primary">pbp2B</name>
    <name evidence="14" type="ORF">NCTC11391_01021</name>
</gene>
<feature type="transmembrane region" description="Helical" evidence="11">
    <location>
        <begin position="40"/>
        <end position="68"/>
    </location>
</feature>
<dbReference type="Pfam" id="PF03717">
    <property type="entry name" value="PBP_dimer"/>
    <property type="match status" value="1"/>
</dbReference>
<dbReference type="InterPro" id="IPR005311">
    <property type="entry name" value="PBP_dimer"/>
</dbReference>
<dbReference type="InterPro" id="IPR001460">
    <property type="entry name" value="PCN-bd_Tpept"/>
</dbReference>
<dbReference type="Gene3D" id="3.90.1310.10">
    <property type="entry name" value="Penicillin-binding protein 2a (Domain 2)"/>
    <property type="match status" value="1"/>
</dbReference>
<keyword evidence="15" id="KW-1185">Reference proteome</keyword>
<evidence type="ECO:0000256" key="4">
    <source>
        <dbReference type="ARBA" id="ARBA00022692"/>
    </source>
</evidence>
<sequence length="721" mass="78371">MDLKNPFKRDKKVKEKSEKKGDNKALARTMRKKLRRRTGFLSSLTSRLYIIFALVLTLLTVLIGRLAYMQISHRSFYLGKLNKQTTYTVKQSSERGQIYDATGQPLVDNEKKTVVTYTRSNKATAADILKNANDLAKMVNLIETKVSDRQKRDYYLADKKHYEAIYEKLPDKEKFDNYGNRLTEAQIYKNAVKAVPKSKIDYSDETLKKVYIFNQMNSASNFSTVNLTTGDLTDDQIAYITANKSRLRGISIGTDWNQEVTTSSSSLSDIIGTLSSEKTGLPEETAKEYLAKGYSLNDRVGTSYLQKQYEDVLQGTRTTTKISVDNDGNVVKTKQTSKGTKGNNLKLTIDLGFQNGVEGILNQYYGSEVSSGNAANSEGVYAVALNADTGAVLAMAGLDHDKDSGQLTSDALGNVTSVFVPGSVVKGATLTAGWETGAISGNQVLTDQTISVNGSNAIKSWFTDQGSRSISATQALEYSSNTYMVQVALKMMGQDYYPGMTLSDSGVDDTMTNLRKTYAEYGMGTTTGIDLPNESAGYTTNDYKPGNVLTEAFGQFDSYTPMQLAQYAATVANGGNRIAPHLVQGIYNNNADGGLGDQTKAIDTNVLNKVNISDDQMSLIQQGFYAVVNSSDSYATGKGMQSSSISISGKTGTAETFATTANGNSVTTVNLNVVAYATANDGTKVAVAVMYPHASNSDTKAHQYIARDILNLYQSMYGGGH</sequence>
<dbReference type="EC" id="2.3.2.-" evidence="14"/>
<evidence type="ECO:0000256" key="7">
    <source>
        <dbReference type="ARBA" id="ARBA00022989"/>
    </source>
</evidence>
<dbReference type="AlphaFoldDB" id="A0A380JDC4"/>
<evidence type="ECO:0000256" key="2">
    <source>
        <dbReference type="ARBA" id="ARBA00007171"/>
    </source>
</evidence>
<dbReference type="RefSeq" id="WP_019787969.1">
    <property type="nucleotide sequence ID" value="NZ_UHFA01000002.1"/>
</dbReference>
<evidence type="ECO:0000256" key="9">
    <source>
        <dbReference type="ARBA" id="ARBA00023316"/>
    </source>
</evidence>
<dbReference type="Proteomes" id="UP000254082">
    <property type="component" value="Unassembled WGS sequence"/>
</dbReference>
<comment type="subcellular location">
    <subcellularLocation>
        <location evidence="1">Cell membrane</location>
        <topology evidence="1">Single-pass membrane protein</topology>
    </subcellularLocation>
</comment>